<reference evidence="1" key="2">
    <citation type="journal article" date="2021" name="Sci. Rep.">
        <title>The distribution of antibiotic resistance genes in chicken gut microbiota commensals.</title>
        <authorList>
            <person name="Juricova H."/>
            <person name="Matiasovicova J."/>
            <person name="Kubasova T."/>
            <person name="Cejkova D."/>
            <person name="Rychlik I."/>
        </authorList>
    </citation>
    <scope>NUCLEOTIDE SEQUENCE</scope>
    <source>
        <strain evidence="1">An582</strain>
    </source>
</reference>
<protein>
    <submittedName>
        <fullName evidence="1">Uncharacterized protein</fullName>
    </submittedName>
</protein>
<dbReference type="Proteomes" id="UP000705508">
    <property type="component" value="Unassembled WGS sequence"/>
</dbReference>
<dbReference type="AlphaFoldDB" id="A0A939BHN0"/>
<dbReference type="EMBL" id="JACJKS010000023">
    <property type="protein sequence ID" value="MBM6949330.1"/>
    <property type="molecule type" value="Genomic_DNA"/>
</dbReference>
<evidence type="ECO:0000313" key="2">
    <source>
        <dbReference type="Proteomes" id="UP000705508"/>
    </source>
</evidence>
<evidence type="ECO:0000313" key="1">
    <source>
        <dbReference type="EMBL" id="MBM6949330.1"/>
    </source>
</evidence>
<comment type="caution">
    <text evidence="1">The sequence shown here is derived from an EMBL/GenBank/DDBJ whole genome shotgun (WGS) entry which is preliminary data.</text>
</comment>
<accession>A0A939BHN0</accession>
<sequence length="93" mass="10909">MKVYEGEETDRYGSYPIWISGKDANPQKIQDELFRRYGGDGYKFAIVFDCSGDEWEEPDKKTPVYFLDEIFEEMINYIGIEKARELLDKYAGS</sequence>
<reference evidence="1" key="1">
    <citation type="submission" date="2020-08" db="EMBL/GenBank/DDBJ databases">
        <authorList>
            <person name="Cejkova D."/>
            <person name="Kubasova T."/>
            <person name="Jahodarova E."/>
            <person name="Rychlik I."/>
        </authorList>
    </citation>
    <scope>NUCLEOTIDE SEQUENCE</scope>
    <source>
        <strain evidence="1">An582</strain>
    </source>
</reference>
<organism evidence="1 2">
    <name type="scientific">Mordavella massiliensis</name>
    <dbReference type="NCBI Taxonomy" id="1871024"/>
    <lineage>
        <taxon>Bacteria</taxon>
        <taxon>Bacillati</taxon>
        <taxon>Bacillota</taxon>
        <taxon>Clostridia</taxon>
        <taxon>Eubacteriales</taxon>
        <taxon>Clostridiaceae</taxon>
        <taxon>Mordavella</taxon>
    </lineage>
</organism>
<name>A0A939BHN0_9CLOT</name>
<gene>
    <name evidence="1" type="ORF">H6A20_11845</name>
</gene>
<dbReference type="RefSeq" id="WP_204907331.1">
    <property type="nucleotide sequence ID" value="NZ_JACJKS010000023.1"/>
</dbReference>
<proteinExistence type="predicted"/>